<name>A0A150U385_SORCE</name>
<dbReference type="EMBL" id="JEME01000030">
    <property type="protein sequence ID" value="KYG11413.1"/>
    <property type="molecule type" value="Genomic_DNA"/>
</dbReference>
<gene>
    <name evidence="2" type="ORF">BE21_57525</name>
</gene>
<proteinExistence type="predicted"/>
<organism evidence="2 3">
    <name type="scientific">Sorangium cellulosum</name>
    <name type="common">Polyangium cellulosum</name>
    <dbReference type="NCBI Taxonomy" id="56"/>
    <lineage>
        <taxon>Bacteria</taxon>
        <taxon>Pseudomonadati</taxon>
        <taxon>Myxococcota</taxon>
        <taxon>Polyangia</taxon>
        <taxon>Polyangiales</taxon>
        <taxon>Polyangiaceae</taxon>
        <taxon>Sorangium</taxon>
    </lineage>
</organism>
<reference evidence="2 3" key="1">
    <citation type="submission" date="2014-02" db="EMBL/GenBank/DDBJ databases">
        <title>The small core and large imbalanced accessory genome model reveals a collaborative survival strategy of Sorangium cellulosum strains in nature.</title>
        <authorList>
            <person name="Han K."/>
            <person name="Peng R."/>
            <person name="Blom J."/>
            <person name="Li Y.-Z."/>
        </authorList>
    </citation>
    <scope>NUCLEOTIDE SEQUENCE [LARGE SCALE GENOMIC DNA]</scope>
    <source>
        <strain evidence="2 3">So0007-03</strain>
    </source>
</reference>
<protein>
    <submittedName>
        <fullName evidence="2">Uncharacterized protein</fullName>
    </submittedName>
</protein>
<evidence type="ECO:0000313" key="3">
    <source>
        <dbReference type="Proteomes" id="UP000075502"/>
    </source>
</evidence>
<sequence length="196" mass="21167">MLTVDWLADRVREDFTARGVEAEVVYGSEKDVRNTASRRVAIGLDTSFTLSDPEGPQTPGPFVHEGEGDDEDIVARSIATRFQSVTAWIRGFPDQSAAPSDRALSAHTDAARLLHSTVAALYRVAHGSIRLGGGEWVRPERSEFEYGSLVLLTLEIGIPVLDLPLGRVTVQPANLAFEAAICEPSGCQTDVSYDPG</sequence>
<evidence type="ECO:0000256" key="1">
    <source>
        <dbReference type="SAM" id="MobiDB-lite"/>
    </source>
</evidence>
<dbReference type="AlphaFoldDB" id="A0A150U385"/>
<accession>A0A150U385</accession>
<dbReference type="Proteomes" id="UP000075502">
    <property type="component" value="Unassembled WGS sequence"/>
</dbReference>
<evidence type="ECO:0000313" key="2">
    <source>
        <dbReference type="EMBL" id="KYG11413.1"/>
    </source>
</evidence>
<feature type="region of interest" description="Disordered" evidence="1">
    <location>
        <begin position="47"/>
        <end position="68"/>
    </location>
</feature>
<comment type="caution">
    <text evidence="2">The sequence shown here is derived from an EMBL/GenBank/DDBJ whole genome shotgun (WGS) entry which is preliminary data.</text>
</comment>